<protein>
    <submittedName>
        <fullName evidence="1">Uncharacterized protein</fullName>
    </submittedName>
</protein>
<reference evidence="1" key="1">
    <citation type="journal article" date="2020" name="Nature">
        <title>Giant virus diversity and host interactions through global metagenomics.</title>
        <authorList>
            <person name="Schulz F."/>
            <person name="Roux S."/>
            <person name="Paez-Espino D."/>
            <person name="Jungbluth S."/>
            <person name="Walsh D.A."/>
            <person name="Denef V.J."/>
            <person name="McMahon K.D."/>
            <person name="Konstantinidis K.T."/>
            <person name="Eloe-Fadrosh E.A."/>
            <person name="Kyrpides N.C."/>
            <person name="Woyke T."/>
        </authorList>
    </citation>
    <scope>NUCLEOTIDE SEQUENCE</scope>
    <source>
        <strain evidence="1">GVMAG-M-3300025890-48</strain>
    </source>
</reference>
<dbReference type="EMBL" id="MN740369">
    <property type="protein sequence ID" value="QHU03071.1"/>
    <property type="molecule type" value="Genomic_DNA"/>
</dbReference>
<sequence>MTSTRNNNAPAEYCLQQKTYTQANEYNEYIYACNCEAYDPALPVLGFNPTKMPWNTFANNPVDIESSLFGINSTNLVDPQKPVIPEIKKIQEKEFFKTKRLIMPERFVVSKYNRPFPIAQ</sequence>
<proteinExistence type="predicted"/>
<evidence type="ECO:0000313" key="1">
    <source>
        <dbReference type="EMBL" id="QHU03071.1"/>
    </source>
</evidence>
<accession>A0A6C0JDV5</accession>
<dbReference type="AlphaFoldDB" id="A0A6C0JDV5"/>
<organism evidence="1">
    <name type="scientific">viral metagenome</name>
    <dbReference type="NCBI Taxonomy" id="1070528"/>
    <lineage>
        <taxon>unclassified sequences</taxon>
        <taxon>metagenomes</taxon>
        <taxon>organismal metagenomes</taxon>
    </lineage>
</organism>
<name>A0A6C0JDV5_9ZZZZ</name>